<dbReference type="GO" id="GO:0016788">
    <property type="term" value="F:hydrolase activity, acting on ester bonds"/>
    <property type="evidence" value="ECO:0007669"/>
    <property type="project" value="InterPro"/>
</dbReference>
<dbReference type="OMA" id="IWAYNAN"/>
<evidence type="ECO:0000256" key="5">
    <source>
        <dbReference type="ARBA" id="ARBA00023098"/>
    </source>
</evidence>
<dbReference type="PIRSF" id="PIRSF000862">
    <property type="entry name" value="Steryl_ester_lip"/>
    <property type="match status" value="1"/>
</dbReference>
<dbReference type="Proteomes" id="UP000002640">
    <property type="component" value="Unassembled WGS sequence"/>
</dbReference>
<comment type="similarity">
    <text evidence="1 7">Belongs to the AB hydrolase superfamily. Lipase family.</text>
</comment>
<evidence type="ECO:0000256" key="8">
    <source>
        <dbReference type="SAM" id="SignalP"/>
    </source>
</evidence>
<feature type="domain" description="Partial AB-hydrolase lipase" evidence="9">
    <location>
        <begin position="40"/>
        <end position="104"/>
    </location>
</feature>
<name>G4YER0_PHYSP</name>
<dbReference type="GO" id="GO:0016042">
    <property type="term" value="P:lipid catabolic process"/>
    <property type="evidence" value="ECO:0007669"/>
    <property type="project" value="UniProtKB-KW"/>
</dbReference>
<keyword evidence="11" id="KW-1185">Reference proteome</keyword>
<evidence type="ECO:0000256" key="7">
    <source>
        <dbReference type="PIRNR" id="PIRNR000862"/>
    </source>
</evidence>
<evidence type="ECO:0000256" key="6">
    <source>
        <dbReference type="ARBA" id="ARBA00023180"/>
    </source>
</evidence>
<dbReference type="GeneID" id="20644529"/>
<evidence type="ECO:0000259" key="9">
    <source>
        <dbReference type="Pfam" id="PF04083"/>
    </source>
</evidence>
<dbReference type="FunFam" id="3.40.50.1820:FF:000057">
    <property type="entry name" value="Lipase"/>
    <property type="match status" value="1"/>
</dbReference>
<dbReference type="KEGG" id="psoj:PHYSODRAFT_320777"/>
<evidence type="ECO:0000313" key="11">
    <source>
        <dbReference type="Proteomes" id="UP000002640"/>
    </source>
</evidence>
<dbReference type="InParanoid" id="G4YER0"/>
<keyword evidence="4 7" id="KW-0442">Lipid degradation</keyword>
<dbReference type="InterPro" id="IPR025483">
    <property type="entry name" value="Lipase_euk"/>
</dbReference>
<keyword evidence="2 8" id="KW-0732">Signal</keyword>
<dbReference type="Gene3D" id="3.40.50.1820">
    <property type="entry name" value="alpha/beta hydrolase"/>
    <property type="match status" value="1"/>
</dbReference>
<dbReference type="InterPro" id="IPR029058">
    <property type="entry name" value="AB_hydrolase_fold"/>
</dbReference>
<feature type="chain" id="PRO_5003471126" description="Lipase" evidence="8">
    <location>
        <begin position="20"/>
        <end position="390"/>
    </location>
</feature>
<dbReference type="InterPro" id="IPR006693">
    <property type="entry name" value="AB_hydrolase_lipase"/>
</dbReference>
<dbReference type="SMR" id="G4YER0"/>
<sequence>MVEERLLLLLLLSIGLIAASTEVAEVAEIAVDPDVGKNAPEIIAARGYVVETHKVTTSDDYILTMHRLPKSYDESQSSAAAAANKPAVLVQHGIIESSFAWVCNYRNQSLAFVLADAGYDVWLGNSRGNTYSNESIHYTTDDDEFWDFSWEDMRLYDLPAMINYVRDTSGGPTISYVGHSQGVTQALVGFAANQTLAKSVSYFGALAPVSWLGHSKAELFVALADAHLDLLSEGLGFVKLLAHNELLTKFLSGYTCTAIDDMCGSAISLLFGTTTSLNDIAHFAQGIREDTLARFDYGCSCVQALGLSLCASAICPNKAKYGAFAPPAYALGDMPADLEHLRSSLPSGTVVHDKTIDIYSHLDFIWAYNANDYVYQDLIAQLATYEGVAY</sequence>
<evidence type="ECO:0000256" key="1">
    <source>
        <dbReference type="ARBA" id="ARBA00010701"/>
    </source>
</evidence>
<organism evidence="10 11">
    <name type="scientific">Phytophthora sojae (strain P6497)</name>
    <name type="common">Soybean stem and root rot agent</name>
    <name type="synonym">Phytophthora megasperma f. sp. glycines</name>
    <dbReference type="NCBI Taxonomy" id="1094619"/>
    <lineage>
        <taxon>Eukaryota</taxon>
        <taxon>Sar</taxon>
        <taxon>Stramenopiles</taxon>
        <taxon>Oomycota</taxon>
        <taxon>Peronosporomycetes</taxon>
        <taxon>Peronosporales</taxon>
        <taxon>Peronosporaceae</taxon>
        <taxon>Phytophthora</taxon>
    </lineage>
</organism>
<dbReference type="AlphaFoldDB" id="G4YER0"/>
<keyword evidence="5" id="KW-0443">Lipid metabolism</keyword>
<dbReference type="SUPFAM" id="SSF53474">
    <property type="entry name" value="alpha/beta-Hydrolases"/>
    <property type="match status" value="1"/>
</dbReference>
<evidence type="ECO:0000256" key="2">
    <source>
        <dbReference type="ARBA" id="ARBA00022729"/>
    </source>
</evidence>
<gene>
    <name evidence="10" type="ORF">PHYSODRAFT_320777</name>
</gene>
<evidence type="ECO:0000256" key="4">
    <source>
        <dbReference type="ARBA" id="ARBA00022963"/>
    </source>
</evidence>
<dbReference type="Pfam" id="PF04083">
    <property type="entry name" value="Abhydro_lipase"/>
    <property type="match status" value="1"/>
</dbReference>
<evidence type="ECO:0000313" key="10">
    <source>
        <dbReference type="EMBL" id="EGZ26904.1"/>
    </source>
</evidence>
<dbReference type="PANTHER" id="PTHR11005">
    <property type="entry name" value="LYSOSOMAL ACID LIPASE-RELATED"/>
    <property type="match status" value="1"/>
</dbReference>
<dbReference type="STRING" id="1094619.G4YER0"/>
<evidence type="ECO:0000256" key="3">
    <source>
        <dbReference type="ARBA" id="ARBA00022801"/>
    </source>
</evidence>
<feature type="signal peptide" evidence="8">
    <location>
        <begin position="1"/>
        <end position="19"/>
    </location>
</feature>
<dbReference type="RefSeq" id="XP_009514179.1">
    <property type="nucleotide sequence ID" value="XM_009515884.1"/>
</dbReference>
<protein>
    <recommendedName>
        <fullName evidence="7">Lipase</fullName>
    </recommendedName>
</protein>
<reference evidence="10 11" key="1">
    <citation type="journal article" date="2006" name="Science">
        <title>Phytophthora genome sequences uncover evolutionary origins and mechanisms of pathogenesis.</title>
        <authorList>
            <person name="Tyler B.M."/>
            <person name="Tripathy S."/>
            <person name="Zhang X."/>
            <person name="Dehal P."/>
            <person name="Jiang R.H."/>
            <person name="Aerts A."/>
            <person name="Arredondo F.D."/>
            <person name="Baxter L."/>
            <person name="Bensasson D."/>
            <person name="Beynon J.L."/>
            <person name="Chapman J."/>
            <person name="Damasceno C.M."/>
            <person name="Dorrance A.E."/>
            <person name="Dou D."/>
            <person name="Dickerman A.W."/>
            <person name="Dubchak I.L."/>
            <person name="Garbelotto M."/>
            <person name="Gijzen M."/>
            <person name="Gordon S.G."/>
            <person name="Govers F."/>
            <person name="Grunwald N.J."/>
            <person name="Huang W."/>
            <person name="Ivors K.L."/>
            <person name="Jones R.W."/>
            <person name="Kamoun S."/>
            <person name="Krampis K."/>
            <person name="Lamour K.H."/>
            <person name="Lee M.K."/>
            <person name="McDonald W.H."/>
            <person name="Medina M."/>
            <person name="Meijer H.J."/>
            <person name="Nordberg E.K."/>
            <person name="Maclean D.J."/>
            <person name="Ospina-Giraldo M.D."/>
            <person name="Morris P.F."/>
            <person name="Phuntumart V."/>
            <person name="Putnam N.H."/>
            <person name="Rash S."/>
            <person name="Rose J.K."/>
            <person name="Sakihama Y."/>
            <person name="Salamov A.A."/>
            <person name="Savidor A."/>
            <person name="Scheuring C.F."/>
            <person name="Smith B.M."/>
            <person name="Sobral B.W."/>
            <person name="Terry A."/>
            <person name="Torto-Alalibo T.A."/>
            <person name="Win J."/>
            <person name="Xu Z."/>
            <person name="Zhang H."/>
            <person name="Grigoriev I.V."/>
            <person name="Rokhsar D.S."/>
            <person name="Boore J.L."/>
        </authorList>
    </citation>
    <scope>NUCLEOTIDE SEQUENCE [LARGE SCALE GENOMIC DNA]</scope>
    <source>
        <strain evidence="10 11">P6497</strain>
    </source>
</reference>
<keyword evidence="3 7" id="KW-0378">Hydrolase</keyword>
<keyword evidence="6" id="KW-0325">Glycoprotein</keyword>
<accession>G4YER0</accession>
<proteinExistence type="inferred from homology"/>
<dbReference type="EMBL" id="JH159151">
    <property type="protein sequence ID" value="EGZ26904.1"/>
    <property type="molecule type" value="Genomic_DNA"/>
</dbReference>